<feature type="transmembrane region" description="Helical" evidence="1">
    <location>
        <begin position="123"/>
        <end position="145"/>
    </location>
</feature>
<accession>A0A366IG78</accession>
<feature type="transmembrane region" description="Helical" evidence="1">
    <location>
        <begin position="300"/>
        <end position="317"/>
    </location>
</feature>
<feature type="transmembrane region" description="Helical" evidence="1">
    <location>
        <begin position="260"/>
        <end position="280"/>
    </location>
</feature>
<keyword evidence="1" id="KW-1133">Transmembrane helix</keyword>
<feature type="transmembrane region" description="Helical" evidence="1">
    <location>
        <begin position="151"/>
        <end position="173"/>
    </location>
</feature>
<feature type="transmembrane region" description="Helical" evidence="1">
    <location>
        <begin position="369"/>
        <end position="387"/>
    </location>
</feature>
<name>A0A366IG78_9MICO</name>
<evidence type="ECO:0000313" key="2">
    <source>
        <dbReference type="EMBL" id="RBP70346.1"/>
    </source>
</evidence>
<comment type="caution">
    <text evidence="2">The sequence shown here is derived from an EMBL/GenBank/DDBJ whole genome shotgun (WGS) entry which is preliminary data.</text>
</comment>
<dbReference type="EMBL" id="QNSB01000009">
    <property type="protein sequence ID" value="RBP70346.1"/>
    <property type="molecule type" value="Genomic_DNA"/>
</dbReference>
<proteinExistence type="predicted"/>
<protein>
    <submittedName>
        <fullName evidence="2">Uncharacterized protein</fullName>
    </submittedName>
</protein>
<evidence type="ECO:0000313" key="3">
    <source>
        <dbReference type="Proteomes" id="UP000253509"/>
    </source>
</evidence>
<feature type="transmembrane region" description="Helical" evidence="1">
    <location>
        <begin position="83"/>
        <end position="102"/>
    </location>
</feature>
<organism evidence="2 3">
    <name type="scientific">Brevibacterium celere</name>
    <dbReference type="NCBI Taxonomy" id="225845"/>
    <lineage>
        <taxon>Bacteria</taxon>
        <taxon>Bacillati</taxon>
        <taxon>Actinomycetota</taxon>
        <taxon>Actinomycetes</taxon>
        <taxon>Micrococcales</taxon>
        <taxon>Brevibacteriaceae</taxon>
        <taxon>Brevibacterium</taxon>
    </lineage>
</organism>
<keyword evidence="3" id="KW-1185">Reference proteome</keyword>
<dbReference type="Proteomes" id="UP000253509">
    <property type="component" value="Unassembled WGS sequence"/>
</dbReference>
<dbReference type="Pfam" id="PF19877">
    <property type="entry name" value="DUF6350"/>
    <property type="match status" value="1"/>
</dbReference>
<evidence type="ECO:0000256" key="1">
    <source>
        <dbReference type="SAM" id="Phobius"/>
    </source>
</evidence>
<sequence>MERMHTSPLPRTRRHPVLLGLLEALRLDLIVVPAAFVVSTVFWIIGLGSQLPYAIIPEWALALWSAIHGLSVSALGFDFSLAPGLVTAGVWILVALGSRRLVETCGEDDAEDDLAEQEGTRSALLAVATFVVAYSGPLLVAALLAGEAAATPFGVLRLVMLLVSAALAGWLLARGAEGIPVLGDLAPETLTSALDLAKRLLWGLLGASVIVVGLAAALRWDDMAESMDAYSSPLSAGIGLLAVQILFAPGILLGALSFSVGTGVSLGAGGLSSVFSTAIAPVPDVPVLQLLTGDYPDWTRFAPVLLVLVGLLSVILGRTHARAVLEASWTGAGLAALLVFAVLQLSALFSRGALGPLGLSEFGPPALTSALVVTAWTAAGIAAGLLLTRLSQLQEGTEE</sequence>
<feature type="transmembrane region" description="Helical" evidence="1">
    <location>
        <begin position="29"/>
        <end position="47"/>
    </location>
</feature>
<gene>
    <name evidence="2" type="ORF">DFO65_109119</name>
</gene>
<dbReference type="AlphaFoldDB" id="A0A366IG78"/>
<feature type="transmembrane region" description="Helical" evidence="1">
    <location>
        <begin position="200"/>
        <end position="220"/>
    </location>
</feature>
<feature type="transmembrane region" description="Helical" evidence="1">
    <location>
        <begin position="329"/>
        <end position="349"/>
    </location>
</feature>
<reference evidence="2 3" key="1">
    <citation type="submission" date="2018-06" db="EMBL/GenBank/DDBJ databases">
        <title>Freshwater and sediment microbial communities from various areas in North America, analyzing microbe dynamics in response to fracking.</title>
        <authorList>
            <person name="Lamendella R."/>
        </authorList>
    </citation>
    <scope>NUCLEOTIDE SEQUENCE [LARGE SCALE GENOMIC DNA]</scope>
    <source>
        <strain evidence="2 3">3b_TX</strain>
    </source>
</reference>
<keyword evidence="1" id="KW-0472">Membrane</keyword>
<keyword evidence="1" id="KW-0812">Transmembrane</keyword>
<dbReference type="InterPro" id="IPR045931">
    <property type="entry name" value="DUF6350"/>
</dbReference>
<feature type="transmembrane region" description="Helical" evidence="1">
    <location>
        <begin position="232"/>
        <end position="253"/>
    </location>
</feature>